<dbReference type="Pfam" id="PF00989">
    <property type="entry name" value="PAS"/>
    <property type="match status" value="1"/>
</dbReference>
<accession>I7LM33</accession>
<comment type="catalytic activity">
    <reaction evidence="1">
        <text>ATP + protein L-histidine = ADP + protein N-phospho-L-histidine.</text>
        <dbReference type="EC" id="2.7.13.3"/>
    </reaction>
</comment>
<evidence type="ECO:0000256" key="2">
    <source>
        <dbReference type="ARBA" id="ARBA00012438"/>
    </source>
</evidence>
<dbReference type="RefSeq" id="WP_014866870.1">
    <property type="nucleotide sequence ID" value="NC_018227.2"/>
</dbReference>
<dbReference type="SMART" id="SM00086">
    <property type="entry name" value="PAC"/>
    <property type="match status" value="2"/>
</dbReference>
<dbReference type="GO" id="GO:0000155">
    <property type="term" value="F:phosphorelay sensor kinase activity"/>
    <property type="evidence" value="ECO:0007669"/>
    <property type="project" value="InterPro"/>
</dbReference>
<dbReference type="GeneID" id="25417887"/>
<dbReference type="PROSITE" id="PS50112">
    <property type="entry name" value="PAS"/>
    <property type="match status" value="1"/>
</dbReference>
<dbReference type="SMART" id="SM00387">
    <property type="entry name" value="HATPase_c"/>
    <property type="match status" value="1"/>
</dbReference>
<dbReference type="SUPFAM" id="SSF55874">
    <property type="entry name" value="ATPase domain of HSP90 chaperone/DNA topoisomerase II/histidine kinase"/>
    <property type="match status" value="1"/>
</dbReference>
<dbReference type="CDD" id="cd00075">
    <property type="entry name" value="HATPase"/>
    <property type="match status" value="1"/>
</dbReference>
<dbReference type="AlphaFoldDB" id="I7LM33"/>
<dbReference type="PANTHER" id="PTHR43304:SF1">
    <property type="entry name" value="PAC DOMAIN-CONTAINING PROTEIN"/>
    <property type="match status" value="1"/>
</dbReference>
<evidence type="ECO:0000259" key="8">
    <source>
        <dbReference type="PROSITE" id="PS50110"/>
    </source>
</evidence>
<keyword evidence="4" id="KW-0808">Transferase</keyword>
<evidence type="ECO:0000313" key="12">
    <source>
        <dbReference type="Proteomes" id="UP000009007"/>
    </source>
</evidence>
<dbReference type="InterPro" id="IPR003594">
    <property type="entry name" value="HATPase_dom"/>
</dbReference>
<dbReference type="Pfam" id="PF13426">
    <property type="entry name" value="PAS_9"/>
    <property type="match status" value="1"/>
</dbReference>
<dbReference type="PROSITE" id="PS50113">
    <property type="entry name" value="PAC"/>
    <property type="match status" value="1"/>
</dbReference>
<dbReference type="PATRIC" id="fig|1201294.9.peg.1074"/>
<dbReference type="SMART" id="SM00091">
    <property type="entry name" value="PAS"/>
    <property type="match status" value="3"/>
</dbReference>
<dbReference type="SUPFAM" id="SSF55785">
    <property type="entry name" value="PYP-like sensor domain (PAS domain)"/>
    <property type="match status" value="3"/>
</dbReference>
<evidence type="ECO:0000259" key="7">
    <source>
        <dbReference type="PROSITE" id="PS50109"/>
    </source>
</evidence>
<sequence>MNDLLVVDDEPDWLALVKLFLGQMGEFRVDTRTSATDGLAALGQHQYDAVISDYEMPGMNGIEFLRAVRSGFGRIPFIVLTGKGREEVVIDALNNGADYYLQKGGDPRALFAELAHVVGRSIQLKNAGETLYEREQRYHDLQNANDLIQSVALDGHFIYVNNRWLETLGYREQDVADLNVFDIVHPDSLPHCREIFQRLISGENVGIIEVVFKTSEGRKVFVEGMATCRMNGGAPQSTRGIYRDVTRRKVAEQKLAEAEEFNRRIVESCQECIKVLDLDGNLLSMNSYGQQQIGVTDITPYIGTSFLHFWQEVSPEKVSETLEAARQNRRGQFEALCTAVTGESKYWDVVITPICDARGIPERLLATSRDIDERKRAEEVLRRSERELKVLLDSLPTGVVIVDAATHLITDANATALALFDAPRGMVIGRHCHNYICPATEGDCPITDRGNTIDRSERIAVTAHGEEIPVLKSVAKMHLSGRECLVESFMDISDRKRAEEALMRANRQLNMMASITRHDILNKVTVLLGYIALLRERVNDPGVAQYLDILESTTNIIQSQIEFSRRFQEIGAQEPRWLLVSDLLPYLHLPPGVRMLTDLSGVEILADPLLEKVFFNLLDNSVRHGGSVTSIRVYSTGGPDDTKIVWEDNGTGIPDEEKERIFRRGYGKNTGFGLFLVREVLSITGMTITETGSFGTGARFEICVPPEKVRIRGPAAPSPSAGTGDR</sequence>
<dbReference type="InterPro" id="IPR001789">
    <property type="entry name" value="Sig_transdc_resp-reg_receiver"/>
</dbReference>
<evidence type="ECO:0000313" key="11">
    <source>
        <dbReference type="EMBL" id="CCJ35894.1"/>
    </source>
</evidence>
<evidence type="ECO:0000256" key="4">
    <source>
        <dbReference type="ARBA" id="ARBA00022679"/>
    </source>
</evidence>
<reference evidence="12" key="1">
    <citation type="journal article" date="2012" name="J. Bacteriol.">
        <title>Complete genome sequence of the hydrogenotrophic, methanogenic archaeon Methanoculleus bourgensis strain MS2T, isolated from a sewage sludge digester.</title>
        <authorList>
            <person name="Maus I."/>
            <person name="Wibberg D."/>
            <person name="Stantscheff R."/>
            <person name="Eikmeyer F.G."/>
            <person name="Seffner A."/>
            <person name="Boelter J."/>
            <person name="Szczepanowski R."/>
            <person name="Blom J."/>
            <person name="Jaenicke S."/>
            <person name="Konig H."/>
            <person name="Puhler A."/>
            <person name="Schluter A."/>
        </authorList>
    </citation>
    <scope>NUCLEOTIDE SEQUENCE [LARGE SCALE GENOMIC DNA]</scope>
    <source>
        <strain evidence="12">ATCC 43281 / DSM 3045 / OCM 15 / MS2</strain>
    </source>
</reference>
<keyword evidence="12" id="KW-1185">Reference proteome</keyword>
<protein>
    <recommendedName>
        <fullName evidence="2">histidine kinase</fullName>
        <ecNumber evidence="2">2.7.13.3</ecNumber>
    </recommendedName>
</protein>
<dbReference type="BioCyc" id="MBOU1201294:BN140_RS13065-MONOMER"/>
<dbReference type="Gene3D" id="3.40.50.2300">
    <property type="match status" value="1"/>
</dbReference>
<feature type="domain" description="PAC" evidence="10">
    <location>
        <begin position="329"/>
        <end position="383"/>
    </location>
</feature>
<evidence type="ECO:0000256" key="6">
    <source>
        <dbReference type="PROSITE-ProRule" id="PRU00169"/>
    </source>
</evidence>
<gene>
    <name evidence="11" type="ordered locus">BN140_0971</name>
</gene>
<dbReference type="InterPro" id="IPR003661">
    <property type="entry name" value="HisK_dim/P_dom"/>
</dbReference>
<dbReference type="Pfam" id="PF00072">
    <property type="entry name" value="Response_reg"/>
    <property type="match status" value="1"/>
</dbReference>
<dbReference type="InterPro" id="IPR000700">
    <property type="entry name" value="PAS-assoc_C"/>
</dbReference>
<evidence type="ECO:0000259" key="10">
    <source>
        <dbReference type="PROSITE" id="PS50113"/>
    </source>
</evidence>
<dbReference type="PROSITE" id="PS50109">
    <property type="entry name" value="HIS_KIN"/>
    <property type="match status" value="1"/>
</dbReference>
<dbReference type="Gene3D" id="3.30.450.20">
    <property type="entry name" value="PAS domain"/>
    <property type="match status" value="3"/>
</dbReference>
<dbReference type="GO" id="GO:0006355">
    <property type="term" value="P:regulation of DNA-templated transcription"/>
    <property type="evidence" value="ECO:0007669"/>
    <property type="project" value="InterPro"/>
</dbReference>
<evidence type="ECO:0000259" key="9">
    <source>
        <dbReference type="PROSITE" id="PS50112"/>
    </source>
</evidence>
<evidence type="ECO:0000256" key="5">
    <source>
        <dbReference type="ARBA" id="ARBA00022777"/>
    </source>
</evidence>
<dbReference type="EMBL" id="HE964772">
    <property type="protein sequence ID" value="CCJ35894.1"/>
    <property type="molecule type" value="Genomic_DNA"/>
</dbReference>
<evidence type="ECO:0000256" key="1">
    <source>
        <dbReference type="ARBA" id="ARBA00000085"/>
    </source>
</evidence>
<dbReference type="CDD" id="cd00130">
    <property type="entry name" value="PAS"/>
    <property type="match status" value="1"/>
</dbReference>
<name>I7LM33_METBM</name>
<dbReference type="InterPro" id="IPR001610">
    <property type="entry name" value="PAC"/>
</dbReference>
<dbReference type="NCBIfam" id="TIGR00229">
    <property type="entry name" value="sensory_box"/>
    <property type="match status" value="3"/>
</dbReference>
<dbReference type="InterPro" id="IPR013767">
    <property type="entry name" value="PAS_fold"/>
</dbReference>
<proteinExistence type="predicted"/>
<dbReference type="CDD" id="cd00156">
    <property type="entry name" value="REC"/>
    <property type="match status" value="1"/>
</dbReference>
<organism evidence="11 12">
    <name type="scientific">Methanoculleus bourgensis (strain ATCC 43281 / DSM 3045 / OCM 15 / MS2)</name>
    <name type="common">Methanogenium bourgense</name>
    <dbReference type="NCBI Taxonomy" id="1201294"/>
    <lineage>
        <taxon>Archaea</taxon>
        <taxon>Methanobacteriati</taxon>
        <taxon>Methanobacteriota</taxon>
        <taxon>Stenosarchaea group</taxon>
        <taxon>Methanomicrobia</taxon>
        <taxon>Methanomicrobiales</taxon>
        <taxon>Methanomicrobiaceae</taxon>
        <taxon>Methanoculleus</taxon>
    </lineage>
</organism>
<feature type="domain" description="PAS" evidence="9">
    <location>
        <begin position="133"/>
        <end position="203"/>
    </location>
</feature>
<dbReference type="InterPro" id="IPR005467">
    <property type="entry name" value="His_kinase_dom"/>
</dbReference>
<dbReference type="InterPro" id="IPR052162">
    <property type="entry name" value="Sensor_kinase/Photoreceptor"/>
</dbReference>
<dbReference type="EC" id="2.7.13.3" evidence="2"/>
<dbReference type="SMART" id="SM00388">
    <property type="entry name" value="HisKA"/>
    <property type="match status" value="1"/>
</dbReference>
<dbReference type="InterPro" id="IPR000014">
    <property type="entry name" value="PAS"/>
</dbReference>
<dbReference type="PANTHER" id="PTHR43304">
    <property type="entry name" value="PHYTOCHROME-LIKE PROTEIN CPH1"/>
    <property type="match status" value="1"/>
</dbReference>
<dbReference type="InterPro" id="IPR035965">
    <property type="entry name" value="PAS-like_dom_sf"/>
</dbReference>
<feature type="modified residue" description="4-aspartylphosphate" evidence="6">
    <location>
        <position position="53"/>
    </location>
</feature>
<dbReference type="InterPro" id="IPR011006">
    <property type="entry name" value="CheY-like_superfamily"/>
</dbReference>
<feature type="domain" description="Histidine kinase" evidence="7">
    <location>
        <begin position="610"/>
        <end position="708"/>
    </location>
</feature>
<dbReference type="SUPFAM" id="SSF52172">
    <property type="entry name" value="CheY-like"/>
    <property type="match status" value="1"/>
</dbReference>
<keyword evidence="5 11" id="KW-0418">Kinase</keyword>
<dbReference type="InterPro" id="IPR036890">
    <property type="entry name" value="HATPase_C_sf"/>
</dbReference>
<dbReference type="Pfam" id="PF02518">
    <property type="entry name" value="HATPase_c"/>
    <property type="match status" value="1"/>
</dbReference>
<dbReference type="SMART" id="SM00448">
    <property type="entry name" value="REC"/>
    <property type="match status" value="1"/>
</dbReference>
<evidence type="ECO:0000256" key="3">
    <source>
        <dbReference type="ARBA" id="ARBA00022553"/>
    </source>
</evidence>
<dbReference type="HOGENOM" id="CLU_000445_114_58_2"/>
<dbReference type="InterPro" id="IPR013656">
    <property type="entry name" value="PAS_4"/>
</dbReference>
<dbReference type="Gene3D" id="3.30.565.10">
    <property type="entry name" value="Histidine kinase-like ATPase, C-terminal domain"/>
    <property type="match status" value="1"/>
</dbReference>
<dbReference type="Pfam" id="PF08448">
    <property type="entry name" value="PAS_4"/>
    <property type="match status" value="1"/>
</dbReference>
<feature type="domain" description="Response regulatory" evidence="8">
    <location>
        <begin position="3"/>
        <end position="118"/>
    </location>
</feature>
<dbReference type="STRING" id="1201294.BN140_0971"/>
<keyword evidence="3 6" id="KW-0597">Phosphoprotein</keyword>
<dbReference type="KEGG" id="mbg:BN140_0971"/>
<dbReference type="Proteomes" id="UP000009007">
    <property type="component" value="Chromosome I"/>
</dbReference>
<dbReference type="PROSITE" id="PS50110">
    <property type="entry name" value="RESPONSE_REGULATORY"/>
    <property type="match status" value="1"/>
</dbReference>